<dbReference type="GO" id="GO:0006508">
    <property type="term" value="P:proteolysis"/>
    <property type="evidence" value="ECO:0007669"/>
    <property type="project" value="UniProtKB-KW"/>
</dbReference>
<dbReference type="InterPro" id="IPR000834">
    <property type="entry name" value="Peptidase_M14"/>
</dbReference>
<dbReference type="GO" id="GO:0008270">
    <property type="term" value="F:zinc ion binding"/>
    <property type="evidence" value="ECO:0007669"/>
    <property type="project" value="InterPro"/>
</dbReference>
<keyword evidence="4" id="KW-0645">Protease</keyword>
<feature type="domain" description="Peptidase M14" evidence="13">
    <location>
        <begin position="133"/>
        <end position="236"/>
    </location>
</feature>
<evidence type="ECO:0000256" key="8">
    <source>
        <dbReference type="ARBA" id="ARBA00022833"/>
    </source>
</evidence>
<proteinExistence type="inferred from homology"/>
<dbReference type="Proteomes" id="UP000827092">
    <property type="component" value="Unassembled WGS sequence"/>
</dbReference>
<dbReference type="InterPro" id="IPR003146">
    <property type="entry name" value="M14A_act_pep"/>
</dbReference>
<evidence type="ECO:0000256" key="10">
    <source>
        <dbReference type="ARBA" id="ARBA00023157"/>
    </source>
</evidence>
<dbReference type="SUPFAM" id="SSF53187">
    <property type="entry name" value="Zn-dependent exopeptidases"/>
    <property type="match status" value="1"/>
</dbReference>
<evidence type="ECO:0000256" key="3">
    <source>
        <dbReference type="ARBA" id="ARBA00022645"/>
    </source>
</evidence>
<organism evidence="14 15">
    <name type="scientific">Oedothorax gibbosus</name>
    <dbReference type="NCBI Taxonomy" id="931172"/>
    <lineage>
        <taxon>Eukaryota</taxon>
        <taxon>Metazoa</taxon>
        <taxon>Ecdysozoa</taxon>
        <taxon>Arthropoda</taxon>
        <taxon>Chelicerata</taxon>
        <taxon>Arachnida</taxon>
        <taxon>Araneae</taxon>
        <taxon>Araneomorphae</taxon>
        <taxon>Entelegynae</taxon>
        <taxon>Araneoidea</taxon>
        <taxon>Linyphiidae</taxon>
        <taxon>Erigoninae</taxon>
        <taxon>Oedothorax</taxon>
    </lineage>
</organism>
<comment type="caution">
    <text evidence="11">Lacks conserved residue(s) required for the propagation of feature annotation.</text>
</comment>
<dbReference type="InterPro" id="IPR036990">
    <property type="entry name" value="M14A-like_propep"/>
</dbReference>
<keyword evidence="8" id="KW-0862">Zinc</keyword>
<comment type="similarity">
    <text evidence="2 11">Belongs to the peptidase M14 family.</text>
</comment>
<evidence type="ECO:0000313" key="14">
    <source>
        <dbReference type="EMBL" id="KAG8173096.1"/>
    </source>
</evidence>
<sequence>MLAVVGAVVVFAQLIDTHQFVGPGDDRRQHYSGYSVFRMVPTDEEELSVLKSMANRDEYQFLDFWKGPTVENQPVDVMVPPDKVAFVEQLLIAHRIPRTIVMYDIERYIAKERLEMEMPSFLSFRGSDPFFSGYKQLEEIYKFVDQLAERHPNITSVFSIGESAEGRQLKVIKIGSKSTSVVAKPAIWIDGGIHAREWISPATVAYIAHSLASEYDASDDTRQLVDHFDWYGSDLI</sequence>
<dbReference type="AlphaFoldDB" id="A0AAV6TND8"/>
<evidence type="ECO:0000256" key="6">
    <source>
        <dbReference type="ARBA" id="ARBA00022729"/>
    </source>
</evidence>
<dbReference type="PANTHER" id="PTHR11705:SF91">
    <property type="entry name" value="FI01817P-RELATED"/>
    <property type="match status" value="1"/>
</dbReference>
<dbReference type="Pfam" id="PF00246">
    <property type="entry name" value="Peptidase_M14"/>
    <property type="match status" value="1"/>
</dbReference>
<dbReference type="InterPro" id="IPR057246">
    <property type="entry name" value="CARBOXYPEPT_ZN_1"/>
</dbReference>
<evidence type="ECO:0000256" key="4">
    <source>
        <dbReference type="ARBA" id="ARBA00022670"/>
    </source>
</evidence>
<dbReference type="PROSITE" id="PS52035">
    <property type="entry name" value="PEPTIDASE_M14"/>
    <property type="match status" value="1"/>
</dbReference>
<keyword evidence="6 12" id="KW-0732">Signal</keyword>
<evidence type="ECO:0000256" key="9">
    <source>
        <dbReference type="ARBA" id="ARBA00023049"/>
    </source>
</evidence>
<feature type="non-terminal residue" evidence="14">
    <location>
        <position position="236"/>
    </location>
</feature>
<comment type="cofactor">
    <cofactor evidence="1">
        <name>Zn(2+)</name>
        <dbReference type="ChEBI" id="CHEBI:29105"/>
    </cofactor>
</comment>
<feature type="chain" id="PRO_5043955729" description="Peptidase M14 domain-containing protein" evidence="12">
    <location>
        <begin position="18"/>
        <end position="236"/>
    </location>
</feature>
<dbReference type="Pfam" id="PF02244">
    <property type="entry name" value="Propep_M14"/>
    <property type="match status" value="1"/>
</dbReference>
<name>A0AAV6TND8_9ARAC</name>
<keyword evidence="10" id="KW-1015">Disulfide bond</keyword>
<dbReference type="FunFam" id="3.40.630.10:FF:000084">
    <property type="entry name" value="Carboxypeptidase B2"/>
    <property type="match status" value="1"/>
</dbReference>
<dbReference type="Gene3D" id="3.30.70.340">
    <property type="entry name" value="Metallocarboxypeptidase-like"/>
    <property type="match status" value="1"/>
</dbReference>
<keyword evidence="5" id="KW-0479">Metal-binding</keyword>
<dbReference type="Gene3D" id="3.40.630.10">
    <property type="entry name" value="Zn peptidases"/>
    <property type="match status" value="1"/>
</dbReference>
<dbReference type="FunFam" id="3.30.70.340:FF:000001">
    <property type="entry name" value="Carboxypeptidase A5"/>
    <property type="match status" value="1"/>
</dbReference>
<evidence type="ECO:0000256" key="2">
    <source>
        <dbReference type="ARBA" id="ARBA00005988"/>
    </source>
</evidence>
<evidence type="ECO:0000256" key="1">
    <source>
        <dbReference type="ARBA" id="ARBA00001947"/>
    </source>
</evidence>
<keyword evidence="3" id="KW-0121">Carboxypeptidase</keyword>
<keyword evidence="9" id="KW-0482">Metalloprotease</keyword>
<evidence type="ECO:0000256" key="7">
    <source>
        <dbReference type="ARBA" id="ARBA00022801"/>
    </source>
</evidence>
<evidence type="ECO:0000256" key="12">
    <source>
        <dbReference type="SAM" id="SignalP"/>
    </source>
</evidence>
<dbReference type="PRINTS" id="PR00765">
    <property type="entry name" value="CRBOXYPTASEA"/>
</dbReference>
<protein>
    <recommendedName>
        <fullName evidence="13">Peptidase M14 domain-containing protein</fullName>
    </recommendedName>
</protein>
<dbReference type="PANTHER" id="PTHR11705">
    <property type="entry name" value="PROTEASE FAMILY M14 CARBOXYPEPTIDASE A,B"/>
    <property type="match status" value="1"/>
</dbReference>
<dbReference type="PROSITE" id="PS00132">
    <property type="entry name" value="CARBOXYPEPT_ZN_1"/>
    <property type="match status" value="1"/>
</dbReference>
<dbReference type="SUPFAM" id="SSF54897">
    <property type="entry name" value="Protease propeptides/inhibitors"/>
    <property type="match status" value="1"/>
</dbReference>
<accession>A0AAV6TND8</accession>
<dbReference type="GO" id="GO:0004181">
    <property type="term" value="F:metallocarboxypeptidase activity"/>
    <property type="evidence" value="ECO:0007669"/>
    <property type="project" value="InterPro"/>
</dbReference>
<dbReference type="EMBL" id="JAFNEN010002071">
    <property type="protein sequence ID" value="KAG8173096.1"/>
    <property type="molecule type" value="Genomic_DNA"/>
</dbReference>
<keyword evidence="7" id="KW-0378">Hydrolase</keyword>
<evidence type="ECO:0000259" key="13">
    <source>
        <dbReference type="PROSITE" id="PS52035"/>
    </source>
</evidence>
<dbReference type="GO" id="GO:0005615">
    <property type="term" value="C:extracellular space"/>
    <property type="evidence" value="ECO:0007669"/>
    <property type="project" value="TreeGrafter"/>
</dbReference>
<comment type="caution">
    <text evidence="14">The sequence shown here is derived from an EMBL/GenBank/DDBJ whole genome shotgun (WGS) entry which is preliminary data.</text>
</comment>
<evidence type="ECO:0000256" key="5">
    <source>
        <dbReference type="ARBA" id="ARBA00022723"/>
    </source>
</evidence>
<evidence type="ECO:0000313" key="15">
    <source>
        <dbReference type="Proteomes" id="UP000827092"/>
    </source>
</evidence>
<reference evidence="14 15" key="1">
    <citation type="journal article" date="2022" name="Nat. Ecol. Evol.">
        <title>A masculinizing supergene underlies an exaggerated male reproductive morph in a spider.</title>
        <authorList>
            <person name="Hendrickx F."/>
            <person name="De Corte Z."/>
            <person name="Sonet G."/>
            <person name="Van Belleghem S.M."/>
            <person name="Kostlbacher S."/>
            <person name="Vangestel C."/>
        </authorList>
    </citation>
    <scope>NUCLEOTIDE SEQUENCE [LARGE SCALE GENOMIC DNA]</scope>
    <source>
        <strain evidence="14">W744_W776</strain>
    </source>
</reference>
<evidence type="ECO:0000256" key="11">
    <source>
        <dbReference type="PROSITE-ProRule" id="PRU01379"/>
    </source>
</evidence>
<feature type="signal peptide" evidence="12">
    <location>
        <begin position="1"/>
        <end position="17"/>
    </location>
</feature>
<keyword evidence="15" id="KW-1185">Reference proteome</keyword>
<gene>
    <name evidence="14" type="ORF">JTE90_002394</name>
</gene>